<dbReference type="InterPro" id="IPR036085">
    <property type="entry name" value="PAZ_dom_sf"/>
</dbReference>
<name>A0A835H4V5_9MAGN</name>
<keyword evidence="2" id="KW-1185">Reference proteome</keyword>
<dbReference type="OrthoDB" id="1722598at2759"/>
<sequence>MKCNKQYLENVALKINVKRLLNLRDPSQPLSDSDRIKVKKVVKGLRVELTHRKEGKCNKISGIATQPVEQLIFLVDEGGKRMYAWLGTSMISIMSSCGMVIGQLFKQEVWEIVEGQRYSKKLNEKQVTAMLRASCQRPKQMEDNIQTLKYHDLGQDVKADLVWWVVEYD</sequence>
<evidence type="ECO:0000313" key="2">
    <source>
        <dbReference type="Proteomes" id="UP000631114"/>
    </source>
</evidence>
<gene>
    <name evidence="1" type="ORF">IFM89_007352</name>
</gene>
<dbReference type="Gene3D" id="2.170.260.10">
    <property type="entry name" value="paz domain"/>
    <property type="match status" value="1"/>
</dbReference>
<organism evidence="1 2">
    <name type="scientific">Coptis chinensis</name>
    <dbReference type="NCBI Taxonomy" id="261450"/>
    <lineage>
        <taxon>Eukaryota</taxon>
        <taxon>Viridiplantae</taxon>
        <taxon>Streptophyta</taxon>
        <taxon>Embryophyta</taxon>
        <taxon>Tracheophyta</taxon>
        <taxon>Spermatophyta</taxon>
        <taxon>Magnoliopsida</taxon>
        <taxon>Ranunculales</taxon>
        <taxon>Ranunculaceae</taxon>
        <taxon>Coptidoideae</taxon>
        <taxon>Coptis</taxon>
    </lineage>
</organism>
<protein>
    <submittedName>
        <fullName evidence="1">Uncharacterized protein</fullName>
    </submittedName>
</protein>
<comment type="caution">
    <text evidence="1">The sequence shown here is derived from an EMBL/GenBank/DDBJ whole genome shotgun (WGS) entry which is preliminary data.</text>
</comment>
<dbReference type="SUPFAM" id="SSF101690">
    <property type="entry name" value="PAZ domain"/>
    <property type="match status" value="2"/>
</dbReference>
<dbReference type="EMBL" id="JADFTS010000008">
    <property type="protein sequence ID" value="KAF9591797.1"/>
    <property type="molecule type" value="Genomic_DNA"/>
</dbReference>
<dbReference type="CDD" id="cd02846">
    <property type="entry name" value="PAZ_argonaute_like"/>
    <property type="match status" value="1"/>
</dbReference>
<proteinExistence type="predicted"/>
<accession>A0A835H4V5</accession>
<reference evidence="1 2" key="1">
    <citation type="submission" date="2020-10" db="EMBL/GenBank/DDBJ databases">
        <title>The Coptis chinensis genome and diversification of protoberbering-type alkaloids.</title>
        <authorList>
            <person name="Wang B."/>
            <person name="Shu S."/>
            <person name="Song C."/>
            <person name="Liu Y."/>
        </authorList>
    </citation>
    <scope>NUCLEOTIDE SEQUENCE [LARGE SCALE GENOMIC DNA]</scope>
    <source>
        <strain evidence="1">HL-2020</strain>
        <tissue evidence="1">Leaf</tissue>
    </source>
</reference>
<dbReference type="PANTHER" id="PTHR22891">
    <property type="entry name" value="EUKARYOTIC TRANSLATION INITIATION FACTOR 2C"/>
    <property type="match status" value="1"/>
</dbReference>
<dbReference type="Proteomes" id="UP000631114">
    <property type="component" value="Unassembled WGS sequence"/>
</dbReference>
<dbReference type="AlphaFoldDB" id="A0A835H4V5"/>
<evidence type="ECO:0000313" key="1">
    <source>
        <dbReference type="EMBL" id="KAF9591797.1"/>
    </source>
</evidence>